<proteinExistence type="inferred from homology"/>
<dbReference type="Pfam" id="PF01593">
    <property type="entry name" value="Amino_oxidase"/>
    <property type="match status" value="1"/>
</dbReference>
<dbReference type="EMBL" id="VZZK01000005">
    <property type="protein sequence ID" value="KAB1080287.1"/>
    <property type="molecule type" value="Genomic_DNA"/>
</dbReference>
<feature type="binding site" evidence="4">
    <location>
        <position position="231"/>
    </location>
    <ligand>
        <name>FAD</name>
        <dbReference type="ChEBI" id="CHEBI:57692"/>
    </ligand>
</feature>
<dbReference type="InterPro" id="IPR036188">
    <property type="entry name" value="FAD/NAD-bd_sf"/>
</dbReference>
<name>A0A6L3T4W1_9HYPH</name>
<dbReference type="InterPro" id="IPR050703">
    <property type="entry name" value="Flavin_MAO"/>
</dbReference>
<protein>
    <submittedName>
        <fullName evidence="6">FAD-dependent oxidoreductase</fullName>
    </submittedName>
</protein>
<dbReference type="InterPro" id="IPR001613">
    <property type="entry name" value="Flavin_amine_oxidase"/>
</dbReference>
<feature type="binding site" evidence="4">
    <location>
        <position position="332"/>
    </location>
    <ligand>
        <name>substrate</name>
    </ligand>
</feature>
<feature type="domain" description="Amine oxidase" evidence="5">
    <location>
        <begin position="16"/>
        <end position="429"/>
    </location>
</feature>
<dbReference type="PANTHER" id="PTHR43563">
    <property type="entry name" value="AMINE OXIDASE"/>
    <property type="match status" value="1"/>
</dbReference>
<sequence length="438" mass="48284">MTEHQEFDAVVLGAGFAGIAAARELKRQGRKVVVLEARDRIGGRAWTSRLGSHKVEMGATWIHWFQPYIWAEFIRAGLTLHEDPWLPPITIWVDGKPQGIAFERFRQILQDCWSVFAQDGETGHRMELPYDLDSLDGAAALDDLSVQDVIDGMNLTPVERVAFRAEISVQMNALPEDVSFLSQLRWWSASGWQIGLMIDCLARYKVEEGVSRLIEIMAERAGLDIRLDSPVARVDQTGDRVVVTTRDGRTFTAGRVVTALPMNCIKNVAFAPPLSEAKMALSHEEHAAKGMKVLFQTEGEPTGHAIVAEPDAPLNLINPIRIEGETRIYVGFGADGQAFDPTDLDAVNRVLSDLHPDLKAVAATGHDWSTDAFSLGTWHMPRPGQNLRVAQAFAEPEGRVFFAGDYLAKGWVGFMDGAIESGLLTADRVEESLRADAA</sequence>
<evidence type="ECO:0000256" key="2">
    <source>
        <dbReference type="ARBA" id="ARBA00005995"/>
    </source>
</evidence>
<evidence type="ECO:0000256" key="1">
    <source>
        <dbReference type="ARBA" id="ARBA00001974"/>
    </source>
</evidence>
<dbReference type="PRINTS" id="PR00757">
    <property type="entry name" value="AMINEOXDASEF"/>
</dbReference>
<dbReference type="OrthoDB" id="337830at2"/>
<evidence type="ECO:0000256" key="4">
    <source>
        <dbReference type="PIRSR" id="PIRSR601613-1"/>
    </source>
</evidence>
<feature type="binding site" evidence="4">
    <location>
        <begin position="36"/>
        <end position="37"/>
    </location>
    <ligand>
        <name>FAD</name>
        <dbReference type="ChEBI" id="CHEBI:57692"/>
    </ligand>
</feature>
<dbReference type="RefSeq" id="WP_150998328.1">
    <property type="nucleotide sequence ID" value="NZ_BPQY01000370.1"/>
</dbReference>
<evidence type="ECO:0000313" key="7">
    <source>
        <dbReference type="Proteomes" id="UP000474159"/>
    </source>
</evidence>
<dbReference type="GO" id="GO:0016491">
    <property type="term" value="F:oxidoreductase activity"/>
    <property type="evidence" value="ECO:0007669"/>
    <property type="project" value="UniProtKB-KW"/>
</dbReference>
<keyword evidence="7" id="KW-1185">Reference proteome</keyword>
<dbReference type="Gene3D" id="3.50.50.60">
    <property type="entry name" value="FAD/NAD(P)-binding domain"/>
    <property type="match status" value="1"/>
</dbReference>
<dbReference type="PANTHER" id="PTHR43563:SF1">
    <property type="entry name" value="AMINE OXIDASE [FLAVIN-CONTAINING] B"/>
    <property type="match status" value="1"/>
</dbReference>
<keyword evidence="3" id="KW-0560">Oxidoreductase</keyword>
<evidence type="ECO:0000259" key="5">
    <source>
        <dbReference type="Pfam" id="PF01593"/>
    </source>
</evidence>
<comment type="caution">
    <text evidence="6">The sequence shown here is derived from an EMBL/GenBank/DDBJ whole genome shotgun (WGS) entry which is preliminary data.</text>
</comment>
<comment type="similarity">
    <text evidence="2">Belongs to the flavin monoamine oxidase family.</text>
</comment>
<dbReference type="SUPFAM" id="SSF51905">
    <property type="entry name" value="FAD/NAD(P)-binding domain"/>
    <property type="match status" value="1"/>
</dbReference>
<organism evidence="6 7">
    <name type="scientific">Methylobacterium soli</name>
    <dbReference type="NCBI Taxonomy" id="553447"/>
    <lineage>
        <taxon>Bacteria</taxon>
        <taxon>Pseudomonadati</taxon>
        <taxon>Pseudomonadota</taxon>
        <taxon>Alphaproteobacteria</taxon>
        <taxon>Hyphomicrobiales</taxon>
        <taxon>Methylobacteriaceae</taxon>
        <taxon>Methylobacterium</taxon>
    </lineage>
</organism>
<dbReference type="AlphaFoldDB" id="A0A6L3T4W1"/>
<reference evidence="6 7" key="1">
    <citation type="submission" date="2019-09" db="EMBL/GenBank/DDBJ databases">
        <title>YIM 48816 draft genome.</title>
        <authorList>
            <person name="Jiang L."/>
        </authorList>
    </citation>
    <scope>NUCLEOTIDE SEQUENCE [LARGE SCALE GENOMIC DNA]</scope>
    <source>
        <strain evidence="6 7">YIM 48816</strain>
    </source>
</reference>
<comment type="cofactor">
    <cofactor evidence="1">
        <name>FAD</name>
        <dbReference type="ChEBI" id="CHEBI:57692"/>
    </cofactor>
</comment>
<evidence type="ECO:0000313" key="6">
    <source>
        <dbReference type="EMBL" id="KAB1080287.1"/>
    </source>
</evidence>
<dbReference type="InterPro" id="IPR002937">
    <property type="entry name" value="Amino_oxidase"/>
</dbReference>
<dbReference type="Proteomes" id="UP000474159">
    <property type="component" value="Unassembled WGS sequence"/>
</dbReference>
<dbReference type="Gene3D" id="3.90.660.10">
    <property type="match status" value="1"/>
</dbReference>
<gene>
    <name evidence="6" type="ORF">F6X53_06180</name>
</gene>
<accession>A0A6L3T4W1</accession>
<dbReference type="Gene3D" id="1.10.405.10">
    <property type="entry name" value="Guanine Nucleotide Dissociation Inhibitor, domain 1"/>
    <property type="match status" value="1"/>
</dbReference>
<evidence type="ECO:0000256" key="3">
    <source>
        <dbReference type="ARBA" id="ARBA00023002"/>
    </source>
</evidence>